<dbReference type="GO" id="GO:0019901">
    <property type="term" value="F:protein kinase binding"/>
    <property type="evidence" value="ECO:0007669"/>
    <property type="project" value="InterPro"/>
</dbReference>
<dbReference type="GO" id="GO:0005634">
    <property type="term" value="C:nucleus"/>
    <property type="evidence" value="ECO:0007669"/>
    <property type="project" value="TreeGrafter"/>
</dbReference>
<evidence type="ECO:0000313" key="2">
    <source>
        <dbReference type="Proteomes" id="UP000789706"/>
    </source>
</evidence>
<gene>
    <name evidence="1" type="ORF">DEBURN_LOCUS8370</name>
</gene>
<name>A0A9N9BSQ2_9GLOM</name>
<dbReference type="InterPro" id="IPR013922">
    <property type="entry name" value="Cyclin_PHO80-like"/>
</dbReference>
<dbReference type="AlphaFoldDB" id="A0A9N9BSQ2"/>
<proteinExistence type="predicted"/>
<accession>A0A9N9BSQ2</accession>
<dbReference type="CDD" id="cd20557">
    <property type="entry name" value="CYCLIN_ScPCL1-like"/>
    <property type="match status" value="1"/>
</dbReference>
<dbReference type="EMBL" id="CAJVPK010001216">
    <property type="protein sequence ID" value="CAG8576872.1"/>
    <property type="molecule type" value="Genomic_DNA"/>
</dbReference>
<dbReference type="Proteomes" id="UP000789706">
    <property type="component" value="Unassembled WGS sequence"/>
</dbReference>
<dbReference type="InterPro" id="IPR036915">
    <property type="entry name" value="Cyclin-like_sf"/>
</dbReference>
<dbReference type="GO" id="GO:0000307">
    <property type="term" value="C:cyclin-dependent protein kinase holoenzyme complex"/>
    <property type="evidence" value="ECO:0007669"/>
    <property type="project" value="TreeGrafter"/>
</dbReference>
<reference evidence="1" key="1">
    <citation type="submission" date="2021-06" db="EMBL/GenBank/DDBJ databases">
        <authorList>
            <person name="Kallberg Y."/>
            <person name="Tangrot J."/>
            <person name="Rosling A."/>
        </authorList>
    </citation>
    <scope>NUCLEOTIDE SEQUENCE</scope>
    <source>
        <strain evidence="1">AZ414A</strain>
    </source>
</reference>
<dbReference type="OrthoDB" id="244495at2759"/>
<evidence type="ECO:0000313" key="1">
    <source>
        <dbReference type="EMBL" id="CAG8576872.1"/>
    </source>
</evidence>
<dbReference type="PANTHER" id="PTHR15615:SF27">
    <property type="entry name" value="PHO85 CYCLIN CLG1"/>
    <property type="match status" value="1"/>
</dbReference>
<sequence length="193" mass="22203">MTNFILFGDHSSGEGIRGDFVSYEPSYEFKKFCCQIFSAGSFSSSEIILALLYIAKLKMKRLEDKIDHGTEHQVFICALMLANKFLNDISYGNKAWSDTLNISVSQLNIMEKEFLINLDFRLNVSEPEYHEWVHNLTKYIIGNNNISACSYVVPPPPSLYTEEDHQKVMVAFNSLLRREKLKRPAEKARMGFL</sequence>
<dbReference type="Gene3D" id="1.10.472.10">
    <property type="entry name" value="Cyclin-like"/>
    <property type="match status" value="1"/>
</dbReference>
<protein>
    <submittedName>
        <fullName evidence="1">375_t:CDS:1</fullName>
    </submittedName>
</protein>
<keyword evidence="2" id="KW-1185">Reference proteome</keyword>
<dbReference type="SUPFAM" id="SSF47954">
    <property type="entry name" value="Cyclin-like"/>
    <property type="match status" value="1"/>
</dbReference>
<dbReference type="Pfam" id="PF08613">
    <property type="entry name" value="Cyclin"/>
    <property type="match status" value="1"/>
</dbReference>
<organism evidence="1 2">
    <name type="scientific">Diversispora eburnea</name>
    <dbReference type="NCBI Taxonomy" id="1213867"/>
    <lineage>
        <taxon>Eukaryota</taxon>
        <taxon>Fungi</taxon>
        <taxon>Fungi incertae sedis</taxon>
        <taxon>Mucoromycota</taxon>
        <taxon>Glomeromycotina</taxon>
        <taxon>Glomeromycetes</taxon>
        <taxon>Diversisporales</taxon>
        <taxon>Diversisporaceae</taxon>
        <taxon>Diversispora</taxon>
    </lineage>
</organism>
<dbReference type="GO" id="GO:0016538">
    <property type="term" value="F:cyclin-dependent protein serine/threonine kinase regulator activity"/>
    <property type="evidence" value="ECO:0007669"/>
    <property type="project" value="TreeGrafter"/>
</dbReference>
<comment type="caution">
    <text evidence="1">The sequence shown here is derived from an EMBL/GenBank/DDBJ whole genome shotgun (WGS) entry which is preliminary data.</text>
</comment>
<dbReference type="PANTHER" id="PTHR15615">
    <property type="match status" value="1"/>
</dbReference>